<accession>A0A8C6XZQ5</accession>
<dbReference type="OrthoDB" id="10023235at2759"/>
<dbReference type="InterPro" id="IPR047383">
    <property type="entry name" value="Tudor_TDRD8"/>
</dbReference>
<keyword evidence="3" id="KW-1185">Reference proteome</keyword>
<dbReference type="GeneTree" id="ENSGT00390000007287"/>
<organism evidence="2 3">
    <name type="scientific">Naja naja</name>
    <name type="common">Indian cobra</name>
    <dbReference type="NCBI Taxonomy" id="35670"/>
    <lineage>
        <taxon>Eukaryota</taxon>
        <taxon>Metazoa</taxon>
        <taxon>Chordata</taxon>
        <taxon>Craniata</taxon>
        <taxon>Vertebrata</taxon>
        <taxon>Euteleostomi</taxon>
        <taxon>Lepidosauria</taxon>
        <taxon>Squamata</taxon>
        <taxon>Bifurcata</taxon>
        <taxon>Unidentata</taxon>
        <taxon>Episquamata</taxon>
        <taxon>Toxicofera</taxon>
        <taxon>Serpentes</taxon>
        <taxon>Colubroidea</taxon>
        <taxon>Elapidae</taxon>
        <taxon>Elapinae</taxon>
        <taxon>Naja</taxon>
    </lineage>
</organism>
<feature type="domain" description="Tudor" evidence="1">
    <location>
        <begin position="35"/>
        <end position="94"/>
    </location>
</feature>
<dbReference type="Ensembl" id="ENSNNAT00000021959.1">
    <property type="protein sequence ID" value="ENSNNAP00000020936.1"/>
    <property type="gene ID" value="ENSNNAG00000013865.1"/>
</dbReference>
<dbReference type="SMART" id="SM00333">
    <property type="entry name" value="TUDOR"/>
    <property type="match status" value="1"/>
</dbReference>
<dbReference type="AlphaFoldDB" id="A0A8C6XZQ5"/>
<dbReference type="CDD" id="cd20430">
    <property type="entry name" value="Tudor_TDRD8"/>
    <property type="match status" value="1"/>
</dbReference>
<reference evidence="2" key="2">
    <citation type="submission" date="2025-09" db="UniProtKB">
        <authorList>
            <consortium name="Ensembl"/>
        </authorList>
    </citation>
    <scope>IDENTIFICATION</scope>
</reference>
<sequence>AVTFWAQNINKSQEILKISCDLAEICPEGIPVYGNPDFSKIYGGCFSDDGCWYRCKVTKVVNHEEYQVLYIDYGNSEVLRRPDIVEISENFQFPGVAKKYKLWGLQVPANADFNKYYQVSQMLHVIMFVHVNFKCKPWLIVVARMWRKMRMYKIAKKPTALGLLLV</sequence>
<dbReference type="InterPro" id="IPR002999">
    <property type="entry name" value="Tudor"/>
</dbReference>
<dbReference type="Proteomes" id="UP000694559">
    <property type="component" value="Unplaced"/>
</dbReference>
<dbReference type="FunFam" id="2.30.30.140:FF:000018">
    <property type="entry name" value="Serine/threonine-protein kinase 31"/>
    <property type="match status" value="1"/>
</dbReference>
<dbReference type="PROSITE" id="PS50304">
    <property type="entry name" value="TUDOR"/>
    <property type="match status" value="1"/>
</dbReference>
<protein>
    <recommendedName>
        <fullName evidence="1">Tudor domain-containing protein</fullName>
    </recommendedName>
</protein>
<reference evidence="2" key="1">
    <citation type="submission" date="2025-08" db="UniProtKB">
        <authorList>
            <consortium name="Ensembl"/>
        </authorList>
    </citation>
    <scope>IDENTIFICATION</scope>
</reference>
<evidence type="ECO:0000313" key="2">
    <source>
        <dbReference type="Ensembl" id="ENSNNAP00000020936.1"/>
    </source>
</evidence>
<proteinExistence type="predicted"/>
<name>A0A8C6XZQ5_NAJNA</name>
<dbReference type="Gene3D" id="2.30.30.140">
    <property type="match status" value="1"/>
</dbReference>
<evidence type="ECO:0000313" key="3">
    <source>
        <dbReference type="Proteomes" id="UP000694559"/>
    </source>
</evidence>
<dbReference type="OMA" id="IVVARMW"/>
<dbReference type="Pfam" id="PF00567">
    <property type="entry name" value="TUDOR"/>
    <property type="match status" value="1"/>
</dbReference>
<evidence type="ECO:0000259" key="1">
    <source>
        <dbReference type="PROSITE" id="PS50304"/>
    </source>
</evidence>
<dbReference type="SUPFAM" id="SSF63748">
    <property type="entry name" value="Tudor/PWWP/MBT"/>
    <property type="match status" value="1"/>
</dbReference>